<sequence>MFLAQSAPLYGTTGTLYGLGADGVQPVTQPGAPLPYGHPDTGCFLASQRIRRLHTYRILKVDELLQQLRTHSG</sequence>
<evidence type="ECO:0000313" key="2">
    <source>
        <dbReference type="Proteomes" id="UP001432071"/>
    </source>
</evidence>
<gene>
    <name evidence="1" type="ORF">OHT53_00095</name>
</gene>
<name>A0ABZ1QQ85_9ACTN</name>
<reference evidence="1" key="1">
    <citation type="submission" date="2022-10" db="EMBL/GenBank/DDBJ databases">
        <title>The complete genomes of actinobacterial strains from the NBC collection.</title>
        <authorList>
            <person name="Joergensen T.S."/>
            <person name="Alvarez Arevalo M."/>
            <person name="Sterndorff E.B."/>
            <person name="Faurdal D."/>
            <person name="Vuksanovic O."/>
            <person name="Mourched A.-S."/>
            <person name="Charusanti P."/>
            <person name="Shaw S."/>
            <person name="Blin K."/>
            <person name="Weber T."/>
        </authorList>
    </citation>
    <scope>NUCLEOTIDE SEQUENCE</scope>
    <source>
        <strain evidence="1">NBC_00302</strain>
    </source>
</reference>
<keyword evidence="2" id="KW-1185">Reference proteome</keyword>
<accession>A0ABZ1QQ85</accession>
<protein>
    <submittedName>
        <fullName evidence="1">Uncharacterized protein</fullName>
    </submittedName>
</protein>
<dbReference type="EMBL" id="CP108038">
    <property type="protein sequence ID" value="WUN84624.1"/>
    <property type="molecule type" value="Genomic_DNA"/>
</dbReference>
<organism evidence="1 2">
    <name type="scientific">Streptomyces bobili</name>
    <dbReference type="NCBI Taxonomy" id="67280"/>
    <lineage>
        <taxon>Bacteria</taxon>
        <taxon>Bacillati</taxon>
        <taxon>Actinomycetota</taxon>
        <taxon>Actinomycetes</taxon>
        <taxon>Kitasatosporales</taxon>
        <taxon>Streptomycetaceae</taxon>
        <taxon>Streptomyces</taxon>
    </lineage>
</organism>
<proteinExistence type="predicted"/>
<dbReference type="RefSeq" id="WP_328733516.1">
    <property type="nucleotide sequence ID" value="NZ_CP108038.1"/>
</dbReference>
<dbReference type="Proteomes" id="UP001432071">
    <property type="component" value="Chromosome"/>
</dbReference>
<dbReference type="GeneID" id="93759322"/>
<evidence type="ECO:0000313" key="1">
    <source>
        <dbReference type="EMBL" id="WUN84624.1"/>
    </source>
</evidence>